<keyword evidence="3 5" id="KW-0460">Magnesium</keyword>
<organism evidence="7 8">
    <name type="scientific">Fusarium flagelliforme</name>
    <dbReference type="NCBI Taxonomy" id="2675880"/>
    <lineage>
        <taxon>Eukaryota</taxon>
        <taxon>Fungi</taxon>
        <taxon>Dikarya</taxon>
        <taxon>Ascomycota</taxon>
        <taxon>Pezizomycotina</taxon>
        <taxon>Sordariomycetes</taxon>
        <taxon>Hypocreomycetidae</taxon>
        <taxon>Hypocreales</taxon>
        <taxon>Nectriaceae</taxon>
        <taxon>Fusarium</taxon>
        <taxon>Fusarium incarnatum-equiseti species complex</taxon>
    </lineage>
</organism>
<dbReference type="SUPFAM" id="SSF48576">
    <property type="entry name" value="Terpenoid synthases"/>
    <property type="match status" value="1"/>
</dbReference>
<dbReference type="EC" id="4.2.3.-" evidence="5"/>
<dbReference type="Pfam" id="PF04082">
    <property type="entry name" value="Fungal_trans"/>
    <property type="match status" value="1"/>
</dbReference>
<dbReference type="EMBL" id="PXXK01000425">
    <property type="protein sequence ID" value="RFN44529.1"/>
    <property type="molecule type" value="Genomic_DNA"/>
</dbReference>
<evidence type="ECO:0000256" key="4">
    <source>
        <dbReference type="ARBA" id="ARBA00023242"/>
    </source>
</evidence>
<sequence>MHVTATKQNKTTVILPDLFKGFVVQSPRVNKDYSTVKPISEQWLSEKCQFSPRMKKRVEFCDFALFISIAAPDAPYEKLKTMCDWGNWVFPFDDLFDEGSLKNAQTKAQHVVDSLMADMLGKTFTKKKIRVVQAHDDIFRRVSQGSTTGARRRFALTMKDYTDGVIHHVKHFSSNSIPSIEEMLHTRRLSSGVTPLYHLIEYAHDIRLPDEVFQNPVIQTLERLGVDFVLLSNDILSYRKEENDDCPFSMVASCRMAGQSPQQAFNTVGALLEERYKEWASVITQLPTWGPEIDAQVARYVEGIQNVVQANVTWSFQSGRTPLLPTNYQRDSPKVKMYQDLNWGDSSPWSLHQLETPKDVCIANSQSQNILDILPTKPILANKSDALIEAFFSDINHHRSIIQPTTFISHYIKWSASSDTEKYQDAQFTTLVLMMCACVSPQSPDYHAAAQRVAVSIPAGSYSLTSLQWKILSICWLQGEARFVEAWHTIGLAIQEAYELGYHEAKATSRTGRQIWRVLHCWNWKLSLILGRPMIMNDIDSEADTDDLSVAPPSPTLSTRLQYHLVSSLSRRWHTPHRVDSPAEIRAHTKMVEEYISSLPAVYSLANTDTSNDQKWPWLVSHRYYVQAMAYFMILQPYKIYLSNLSIDTAPDVRKMREEAVHYSVRALEIATRWSSRAMEGNDQFHIIVLCLFDTAAFLSTSLVSDGDAVEKARRTLERLGGISQGAKTSYVLLCRIMKGMNGKK</sequence>
<dbReference type="GO" id="GO:0003677">
    <property type="term" value="F:DNA binding"/>
    <property type="evidence" value="ECO:0007669"/>
    <property type="project" value="InterPro"/>
</dbReference>
<keyword evidence="4" id="KW-0539">Nucleus</keyword>
<comment type="caution">
    <text evidence="7">The sequence shown here is derived from an EMBL/GenBank/DDBJ whole genome shotgun (WGS) entry which is preliminary data.</text>
</comment>
<dbReference type="GO" id="GO:0006351">
    <property type="term" value="P:DNA-templated transcription"/>
    <property type="evidence" value="ECO:0007669"/>
    <property type="project" value="InterPro"/>
</dbReference>
<accession>A0A395MBQ3</accession>
<keyword evidence="5" id="KW-0456">Lyase</keyword>
<proteinExistence type="inferred from homology"/>
<keyword evidence="5" id="KW-0479">Metal-binding</keyword>
<reference evidence="7 8" key="1">
    <citation type="journal article" date="2018" name="PLoS Pathog.">
        <title>Evolution of structural diversity of trichothecenes, a family of toxins produced by plant pathogenic and entomopathogenic fungi.</title>
        <authorList>
            <person name="Proctor R.H."/>
            <person name="McCormick S.P."/>
            <person name="Kim H.S."/>
            <person name="Cardoza R.E."/>
            <person name="Stanley A.M."/>
            <person name="Lindo L."/>
            <person name="Kelly A."/>
            <person name="Brown D.W."/>
            <person name="Lee T."/>
            <person name="Vaughan M.M."/>
            <person name="Alexander N.J."/>
            <person name="Busman M."/>
            <person name="Gutierrez S."/>
        </authorList>
    </citation>
    <scope>NUCLEOTIDE SEQUENCE [LARGE SCALE GENOMIC DNA]</scope>
    <source>
        <strain evidence="7 8">NRRL 13405</strain>
    </source>
</reference>
<dbReference type="AlphaFoldDB" id="A0A395MBQ3"/>
<dbReference type="SFLD" id="SFLDS00005">
    <property type="entry name" value="Isoprenoid_Synthase_Type_I"/>
    <property type="match status" value="1"/>
</dbReference>
<dbReference type="CDD" id="cd12148">
    <property type="entry name" value="fungal_TF_MHR"/>
    <property type="match status" value="1"/>
</dbReference>
<dbReference type="InterPro" id="IPR034686">
    <property type="entry name" value="Terpene_cyclase-like_2"/>
</dbReference>
<evidence type="ECO:0000313" key="8">
    <source>
        <dbReference type="Proteomes" id="UP000265631"/>
    </source>
</evidence>
<evidence type="ECO:0000259" key="6">
    <source>
        <dbReference type="SMART" id="SM00906"/>
    </source>
</evidence>
<dbReference type="GO" id="GO:0008270">
    <property type="term" value="F:zinc ion binding"/>
    <property type="evidence" value="ECO:0007669"/>
    <property type="project" value="InterPro"/>
</dbReference>
<comment type="similarity">
    <text evidence="2 5">Belongs to the terpene synthase family.</text>
</comment>
<feature type="domain" description="Xylanolytic transcriptional activator regulatory" evidence="6">
    <location>
        <begin position="486"/>
        <end position="554"/>
    </location>
</feature>
<dbReference type="GO" id="GO:0008299">
    <property type="term" value="P:isoprenoid biosynthetic process"/>
    <property type="evidence" value="ECO:0007669"/>
    <property type="project" value="UniProtKB-ARBA"/>
</dbReference>
<dbReference type="InterPro" id="IPR007219">
    <property type="entry name" value="XnlR_reg_dom"/>
</dbReference>
<evidence type="ECO:0000256" key="3">
    <source>
        <dbReference type="ARBA" id="ARBA00022842"/>
    </source>
</evidence>
<evidence type="ECO:0000256" key="2">
    <source>
        <dbReference type="ARBA" id="ARBA00006333"/>
    </source>
</evidence>
<dbReference type="SMART" id="SM00906">
    <property type="entry name" value="Fungal_trans"/>
    <property type="match status" value="1"/>
</dbReference>
<comment type="cofactor">
    <cofactor evidence="1 5">
        <name>Mg(2+)</name>
        <dbReference type="ChEBI" id="CHEBI:18420"/>
    </cofactor>
</comment>
<evidence type="ECO:0000256" key="1">
    <source>
        <dbReference type="ARBA" id="ARBA00001946"/>
    </source>
</evidence>
<dbReference type="InterPro" id="IPR008949">
    <property type="entry name" value="Isoprenoid_synthase_dom_sf"/>
</dbReference>
<dbReference type="Gene3D" id="1.10.600.10">
    <property type="entry name" value="Farnesyl Diphosphate Synthase"/>
    <property type="match status" value="1"/>
</dbReference>
<dbReference type="Pfam" id="PF19086">
    <property type="entry name" value="Terpene_syn_C_2"/>
    <property type="match status" value="1"/>
</dbReference>
<evidence type="ECO:0000256" key="5">
    <source>
        <dbReference type="RuleBase" id="RU366034"/>
    </source>
</evidence>
<gene>
    <name evidence="7" type="ORF">FIE12Z_11243</name>
</gene>
<dbReference type="GO" id="GO:0010333">
    <property type="term" value="F:terpene synthase activity"/>
    <property type="evidence" value="ECO:0007669"/>
    <property type="project" value="InterPro"/>
</dbReference>
<dbReference type="PANTHER" id="PTHR35201">
    <property type="entry name" value="TERPENE SYNTHASE"/>
    <property type="match status" value="1"/>
</dbReference>
<evidence type="ECO:0000313" key="7">
    <source>
        <dbReference type="EMBL" id="RFN44529.1"/>
    </source>
</evidence>
<protein>
    <recommendedName>
        <fullName evidence="5">Terpene synthase</fullName>
        <ecNumber evidence="5">4.2.3.-</ecNumber>
    </recommendedName>
</protein>
<dbReference type="SFLD" id="SFLDG01020">
    <property type="entry name" value="Terpene_Cyclase_Like_2"/>
    <property type="match status" value="1"/>
</dbReference>
<keyword evidence="8" id="KW-1185">Reference proteome</keyword>
<dbReference type="STRING" id="2594813.A0A395MBQ3"/>
<name>A0A395MBQ3_9HYPO</name>
<dbReference type="PANTHER" id="PTHR35201:SF4">
    <property type="entry name" value="BETA-PINACENE SYNTHASE-RELATED"/>
    <property type="match status" value="1"/>
</dbReference>
<dbReference type="Proteomes" id="UP000265631">
    <property type="component" value="Unassembled WGS sequence"/>
</dbReference>